<evidence type="ECO:0000259" key="2">
    <source>
        <dbReference type="Pfam" id="PF23212"/>
    </source>
</evidence>
<evidence type="ECO:0000313" key="4">
    <source>
        <dbReference type="Proteomes" id="UP000182888"/>
    </source>
</evidence>
<feature type="region of interest" description="Disordered" evidence="1">
    <location>
        <begin position="1"/>
        <end position="23"/>
    </location>
</feature>
<evidence type="ECO:0000256" key="1">
    <source>
        <dbReference type="SAM" id="MobiDB-lite"/>
    </source>
</evidence>
<name>A0A0K2W0R8_MESPL</name>
<feature type="compositionally biased region" description="Basic and acidic residues" evidence="1">
    <location>
        <begin position="1"/>
        <end position="20"/>
    </location>
</feature>
<sequence length="335" mass="38011">MKDDQFVMLPRHELPHEPDGSRNFNESVYTNAFDTASPVGGWMRLGNRVNEGYAELSVCLYLPDGRIACQFARPPITSNDRFDAGGLSYEVIEPLKSVSMTYSGDFIIVENPAALRDPASLFQSGQRLPGRAHWVHEAESPVHGGEPADDSVQTMYGRDFSLGHFNQHGRAKGEIRVGDQSWTIDGRGWRDHSWGPRYWQAIYFYRLFIANFPNGDGFMLLKITDRAGRVRREGVLLVDGRYEPVLDLDVSTEWTEDRDPAFVRLGVLTANRKVRIDAEILQLAPLRNRRRAGDEILLSRIAEGFTRFHWNGQRGHGMTEYIERLEDGNLAGFPL</sequence>
<dbReference type="EMBL" id="CCND01000017">
    <property type="protein sequence ID" value="CDX58790.1"/>
    <property type="molecule type" value="Genomic_DNA"/>
</dbReference>
<protein>
    <recommendedName>
        <fullName evidence="2">DUF7064 domain-containing protein</fullName>
    </recommendedName>
</protein>
<dbReference type="Proteomes" id="UP000182888">
    <property type="component" value="Unassembled WGS sequence"/>
</dbReference>
<gene>
    <name evidence="3" type="ORF">MPL1032_240260</name>
</gene>
<dbReference type="InterPro" id="IPR055492">
    <property type="entry name" value="DUF7064"/>
</dbReference>
<reference evidence="4" key="1">
    <citation type="submission" date="2014-08" db="EMBL/GenBank/DDBJ databases">
        <authorList>
            <person name="Edwards T."/>
        </authorList>
    </citation>
    <scope>NUCLEOTIDE SEQUENCE [LARGE SCALE GENOMIC DNA]</scope>
</reference>
<proteinExistence type="predicted"/>
<organism evidence="3 4">
    <name type="scientific">Mesorhizobium plurifarium</name>
    <dbReference type="NCBI Taxonomy" id="69974"/>
    <lineage>
        <taxon>Bacteria</taxon>
        <taxon>Pseudomonadati</taxon>
        <taxon>Pseudomonadota</taxon>
        <taxon>Alphaproteobacteria</taxon>
        <taxon>Hyphomicrobiales</taxon>
        <taxon>Phyllobacteriaceae</taxon>
        <taxon>Mesorhizobium</taxon>
    </lineage>
</organism>
<dbReference type="SUPFAM" id="SSF159245">
    <property type="entry name" value="AttH-like"/>
    <property type="match status" value="1"/>
</dbReference>
<evidence type="ECO:0000313" key="3">
    <source>
        <dbReference type="EMBL" id="CDX58790.1"/>
    </source>
</evidence>
<feature type="domain" description="DUF7064" evidence="2">
    <location>
        <begin position="198"/>
        <end position="323"/>
    </location>
</feature>
<dbReference type="AlphaFoldDB" id="A0A0K2W0R8"/>
<dbReference type="Pfam" id="PF23212">
    <property type="entry name" value="DUF7064"/>
    <property type="match status" value="1"/>
</dbReference>
<accession>A0A0K2W0R8</accession>